<keyword evidence="3" id="KW-1185">Reference proteome</keyword>
<name>A0ABD6D5G9_9EURY</name>
<dbReference type="InterPro" id="IPR003719">
    <property type="entry name" value="Phenazine_PhzF-like"/>
</dbReference>
<keyword evidence="1" id="KW-0413">Isomerase</keyword>
<evidence type="ECO:0000313" key="2">
    <source>
        <dbReference type="EMBL" id="MFD1640685.1"/>
    </source>
</evidence>
<dbReference type="Gene3D" id="3.10.310.10">
    <property type="entry name" value="Diaminopimelate Epimerase, Chain A, domain 1"/>
    <property type="match status" value="2"/>
</dbReference>
<protein>
    <submittedName>
        <fullName evidence="2">PhzF family phenazine biosynthesis protein</fullName>
    </submittedName>
</protein>
<dbReference type="SUPFAM" id="SSF54506">
    <property type="entry name" value="Diaminopimelate epimerase-like"/>
    <property type="match status" value="1"/>
</dbReference>
<gene>
    <name evidence="2" type="ORF">ACFSBW_02185</name>
</gene>
<organism evidence="2 3">
    <name type="scientific">Halohasta litorea</name>
    <dbReference type="NCBI Taxonomy" id="869891"/>
    <lineage>
        <taxon>Archaea</taxon>
        <taxon>Methanobacteriati</taxon>
        <taxon>Methanobacteriota</taxon>
        <taxon>Stenosarchaea group</taxon>
        <taxon>Halobacteria</taxon>
        <taxon>Halobacteriales</taxon>
        <taxon>Haloferacaceae</taxon>
        <taxon>Halohasta</taxon>
    </lineage>
</organism>
<dbReference type="PANTHER" id="PTHR13774:SF39">
    <property type="entry name" value="BIOSYNTHESIS PROTEIN, PUTATIVE-RELATED"/>
    <property type="match status" value="1"/>
</dbReference>
<sequence length="306" mass="32311">MQTRSMALVDAFTTDPLSGNAAGVVPDADDLSDAQCRAIARELAVSETAFLSASTDADRQVRYFTPTQEIDLCGHATVAAHAFLHDEGELGDGSHSLETAVGVLDIEIDKDGTVWMTQETPTVEQQEIDYDRLAGALGCEVSTLQDVGADIPVARASTGLPVLVVPINFLESLGGLQPDLGAIEALSEEFDVAGIYVFTFDTLSADSTAHGRFFAPAVGVDEDPVTGTASGACAAYFHTAGSAAFDDLDDELVFEQGDFLDRAGRVRTRVDHANGSWRVRVGGQAVRTVDGTITVPEDEADDIIEA</sequence>
<dbReference type="PIRSF" id="PIRSF016184">
    <property type="entry name" value="PhzC_PhzF"/>
    <property type="match status" value="1"/>
</dbReference>
<dbReference type="PANTHER" id="PTHR13774">
    <property type="entry name" value="PHENAZINE BIOSYNTHESIS PROTEIN"/>
    <property type="match status" value="1"/>
</dbReference>
<accession>A0ABD6D5G9</accession>
<dbReference type="Proteomes" id="UP001597052">
    <property type="component" value="Unassembled WGS sequence"/>
</dbReference>
<dbReference type="Pfam" id="PF02567">
    <property type="entry name" value="PhzC-PhzF"/>
    <property type="match status" value="1"/>
</dbReference>
<reference evidence="2 3" key="1">
    <citation type="journal article" date="2019" name="Int. J. Syst. Evol. Microbiol.">
        <title>The Global Catalogue of Microorganisms (GCM) 10K type strain sequencing project: providing services to taxonomists for standard genome sequencing and annotation.</title>
        <authorList>
            <consortium name="The Broad Institute Genomics Platform"/>
            <consortium name="The Broad Institute Genome Sequencing Center for Infectious Disease"/>
            <person name="Wu L."/>
            <person name="Ma J."/>
        </authorList>
    </citation>
    <scope>NUCLEOTIDE SEQUENCE [LARGE SCALE GENOMIC DNA]</scope>
    <source>
        <strain evidence="2 3">CGMCC 1.10593</strain>
    </source>
</reference>
<evidence type="ECO:0000256" key="1">
    <source>
        <dbReference type="ARBA" id="ARBA00023235"/>
    </source>
</evidence>
<dbReference type="AlphaFoldDB" id="A0ABD6D5G9"/>
<dbReference type="RefSeq" id="WP_256394385.1">
    <property type="nucleotide sequence ID" value="NZ_JANHDJ010000001.1"/>
</dbReference>
<dbReference type="NCBIfam" id="TIGR00654">
    <property type="entry name" value="PhzF_family"/>
    <property type="match status" value="1"/>
</dbReference>
<dbReference type="GO" id="GO:0016853">
    <property type="term" value="F:isomerase activity"/>
    <property type="evidence" value="ECO:0007669"/>
    <property type="project" value="UniProtKB-KW"/>
</dbReference>
<proteinExistence type="predicted"/>
<evidence type="ECO:0000313" key="3">
    <source>
        <dbReference type="Proteomes" id="UP001597052"/>
    </source>
</evidence>
<dbReference type="EMBL" id="JBHUDM010000001">
    <property type="protein sequence ID" value="MFD1640685.1"/>
    <property type="molecule type" value="Genomic_DNA"/>
</dbReference>
<comment type="caution">
    <text evidence="2">The sequence shown here is derived from an EMBL/GenBank/DDBJ whole genome shotgun (WGS) entry which is preliminary data.</text>
</comment>